<dbReference type="PANTHER" id="PTHR30349">
    <property type="entry name" value="PHAGE INTEGRASE-RELATED"/>
    <property type="match status" value="1"/>
</dbReference>
<dbReference type="RefSeq" id="WP_045079073.1">
    <property type="nucleotide sequence ID" value="NZ_JSVU01000001.1"/>
</dbReference>
<dbReference type="Pfam" id="PF00589">
    <property type="entry name" value="Phage_integrase"/>
    <property type="match status" value="1"/>
</dbReference>
<evidence type="ECO:0000256" key="1">
    <source>
        <dbReference type="ARBA" id="ARBA00008857"/>
    </source>
</evidence>
<proteinExistence type="inferred from homology"/>
<evidence type="ECO:0000256" key="4">
    <source>
        <dbReference type="ARBA" id="ARBA00023172"/>
    </source>
</evidence>
<comment type="caution">
    <text evidence="8">The sequence shown here is derived from an EMBL/GenBank/DDBJ whole genome shotgun (WGS) entry which is preliminary data.</text>
</comment>
<evidence type="ECO:0008006" key="10">
    <source>
        <dbReference type="Google" id="ProtNLM"/>
    </source>
</evidence>
<feature type="domain" description="Core-binding (CB)" evidence="7">
    <location>
        <begin position="1"/>
        <end position="85"/>
    </location>
</feature>
<organism evidence="8 9">
    <name type="scientific">Aequorivita vladivostokensis</name>
    <dbReference type="NCBI Taxonomy" id="171194"/>
    <lineage>
        <taxon>Bacteria</taxon>
        <taxon>Pseudomonadati</taxon>
        <taxon>Bacteroidota</taxon>
        <taxon>Flavobacteriia</taxon>
        <taxon>Flavobacteriales</taxon>
        <taxon>Flavobacteriaceae</taxon>
        <taxon>Aequorivita</taxon>
    </lineage>
</organism>
<dbReference type="InterPro" id="IPR050090">
    <property type="entry name" value="Tyrosine_recombinase_XerCD"/>
</dbReference>
<dbReference type="EMBL" id="JSVU01000001">
    <property type="protein sequence ID" value="KJJ39863.1"/>
    <property type="molecule type" value="Genomic_DNA"/>
</dbReference>
<evidence type="ECO:0000313" key="9">
    <source>
        <dbReference type="Proteomes" id="UP000033497"/>
    </source>
</evidence>
<dbReference type="InterPro" id="IPR004107">
    <property type="entry name" value="Integrase_SAM-like_N"/>
</dbReference>
<dbReference type="PROSITE" id="PS51900">
    <property type="entry name" value="CB"/>
    <property type="match status" value="1"/>
</dbReference>
<keyword evidence="9" id="KW-1185">Reference proteome</keyword>
<evidence type="ECO:0000313" key="8">
    <source>
        <dbReference type="EMBL" id="KJJ39863.1"/>
    </source>
</evidence>
<dbReference type="SUPFAM" id="SSF56349">
    <property type="entry name" value="DNA breaking-rejoining enzymes"/>
    <property type="match status" value="1"/>
</dbReference>
<dbReference type="Gene3D" id="1.10.443.10">
    <property type="entry name" value="Intergrase catalytic core"/>
    <property type="match status" value="1"/>
</dbReference>
<dbReference type="Gene3D" id="1.10.150.130">
    <property type="match status" value="1"/>
</dbReference>
<dbReference type="PANTHER" id="PTHR30349:SF41">
    <property type="entry name" value="INTEGRASE_RECOMBINASE PROTEIN MJ0367-RELATED"/>
    <property type="match status" value="1"/>
</dbReference>
<protein>
    <recommendedName>
        <fullName evidence="10">Integrase</fullName>
    </recommendedName>
</protein>
<evidence type="ECO:0000259" key="6">
    <source>
        <dbReference type="PROSITE" id="PS51898"/>
    </source>
</evidence>
<keyword evidence="2" id="KW-0229">DNA integration</keyword>
<dbReference type="InterPro" id="IPR002104">
    <property type="entry name" value="Integrase_catalytic"/>
</dbReference>
<comment type="similarity">
    <text evidence="1">Belongs to the 'phage' integrase family.</text>
</comment>
<dbReference type="PROSITE" id="PS51898">
    <property type="entry name" value="TYR_RECOMBINASE"/>
    <property type="match status" value="1"/>
</dbReference>
<accession>A0ABR5DM73</accession>
<dbReference type="InterPro" id="IPR013762">
    <property type="entry name" value="Integrase-like_cat_sf"/>
</dbReference>
<dbReference type="Proteomes" id="UP000033497">
    <property type="component" value="Unassembled WGS sequence"/>
</dbReference>
<evidence type="ECO:0000256" key="2">
    <source>
        <dbReference type="ARBA" id="ARBA00022908"/>
    </source>
</evidence>
<dbReference type="InterPro" id="IPR010998">
    <property type="entry name" value="Integrase_recombinase_N"/>
</dbReference>
<keyword evidence="4" id="KW-0233">DNA recombination</keyword>
<feature type="domain" description="Tyr recombinase" evidence="6">
    <location>
        <begin position="106"/>
        <end position="290"/>
    </location>
</feature>
<keyword evidence="3 5" id="KW-0238">DNA-binding</keyword>
<evidence type="ECO:0000256" key="3">
    <source>
        <dbReference type="ARBA" id="ARBA00023125"/>
    </source>
</evidence>
<dbReference type="InterPro" id="IPR011010">
    <property type="entry name" value="DNA_brk_join_enz"/>
</dbReference>
<reference evidence="8 9" key="1">
    <citation type="submission" date="2014-10" db="EMBL/GenBank/DDBJ databases">
        <title>Genome sequencing of Vitellibacter vladivostokensis KMM 3516.</title>
        <authorList>
            <person name="Thevarajoo S."/>
            <person name="Selvaratnam C."/>
            <person name="Goh K.M."/>
            <person name="Chong C.S."/>
        </authorList>
    </citation>
    <scope>NUCLEOTIDE SEQUENCE [LARGE SCALE GENOMIC DNA]</scope>
    <source>
        <strain evidence="8 9">KMM 3516</strain>
    </source>
</reference>
<dbReference type="InterPro" id="IPR044068">
    <property type="entry name" value="CB"/>
</dbReference>
<evidence type="ECO:0000259" key="7">
    <source>
        <dbReference type="PROSITE" id="PS51900"/>
    </source>
</evidence>
<sequence length="308" mass="36565">MSYQLLLEEFCHYSEYIKGVSEQTNKRYREKIAFFFKYSNITEMDEISEKLVQEFFMRGRLERHWKPNTYHTYFMTLIVFFRWCVKHKHLDKNYADEIELPKLEKSLPNKLTKQDAMKLLELAYNYPYTQKNLRYRNHAIFSLFLFAGLRKSELLNIKYADIDVDNLTIFVRQGKGNKDRIIPMTFTLAKTLKRYITVRQKQKKTCTKFFACSNRNRGLSDSGLKEIVLKLRKAIGIHFTIHQLRHTFATLMLEGGCDIYSLSKMMGHSDIKTTTIYLSASAEHLRSQVVKHPMNIEYPSNDKERILC</sequence>
<dbReference type="Pfam" id="PF13495">
    <property type="entry name" value="Phage_int_SAM_4"/>
    <property type="match status" value="1"/>
</dbReference>
<gene>
    <name evidence="8" type="ORF">MB09_01450</name>
</gene>
<name>A0ABR5DM73_9FLAO</name>
<evidence type="ECO:0000256" key="5">
    <source>
        <dbReference type="PROSITE-ProRule" id="PRU01248"/>
    </source>
</evidence>